<feature type="region of interest" description="Disordered" evidence="1">
    <location>
        <begin position="31"/>
        <end position="75"/>
    </location>
</feature>
<evidence type="ECO:0000313" key="3">
    <source>
        <dbReference type="Proteomes" id="UP000708208"/>
    </source>
</evidence>
<keyword evidence="3" id="KW-1185">Reference proteome</keyword>
<sequence length="129" mass="14341">NPRHFGKPESGICWGMCRRMALLHKSLDDAPNFEESESHHNDSVNSGFEDSNGDQLEDVRSFSPSRIKGAGTELSPRKLAAKTKRSIYLEWENCGKTAQLLTATGPKTNTEGANFEMAWKIAVPSKNQF</sequence>
<accession>A0A8J2J584</accession>
<evidence type="ECO:0000313" key="2">
    <source>
        <dbReference type="EMBL" id="CAG7687330.1"/>
    </source>
</evidence>
<evidence type="ECO:0000256" key="1">
    <source>
        <dbReference type="SAM" id="MobiDB-lite"/>
    </source>
</evidence>
<dbReference type="Proteomes" id="UP000708208">
    <property type="component" value="Unassembled WGS sequence"/>
</dbReference>
<dbReference type="EMBL" id="CAJVCH010019555">
    <property type="protein sequence ID" value="CAG7687330.1"/>
    <property type="molecule type" value="Genomic_DNA"/>
</dbReference>
<organism evidence="2 3">
    <name type="scientific">Allacma fusca</name>
    <dbReference type="NCBI Taxonomy" id="39272"/>
    <lineage>
        <taxon>Eukaryota</taxon>
        <taxon>Metazoa</taxon>
        <taxon>Ecdysozoa</taxon>
        <taxon>Arthropoda</taxon>
        <taxon>Hexapoda</taxon>
        <taxon>Collembola</taxon>
        <taxon>Symphypleona</taxon>
        <taxon>Sminthuridae</taxon>
        <taxon>Allacma</taxon>
    </lineage>
</organism>
<comment type="caution">
    <text evidence="2">The sequence shown here is derived from an EMBL/GenBank/DDBJ whole genome shotgun (WGS) entry which is preliminary data.</text>
</comment>
<protein>
    <submittedName>
        <fullName evidence="2">Uncharacterized protein</fullName>
    </submittedName>
</protein>
<dbReference type="AlphaFoldDB" id="A0A8J2J584"/>
<name>A0A8J2J584_9HEXA</name>
<gene>
    <name evidence="2" type="ORF">AFUS01_LOCUS3263</name>
</gene>
<feature type="non-terminal residue" evidence="2">
    <location>
        <position position="1"/>
    </location>
</feature>
<reference evidence="2" key="1">
    <citation type="submission" date="2021-06" db="EMBL/GenBank/DDBJ databases">
        <authorList>
            <person name="Hodson N. C."/>
            <person name="Mongue J. A."/>
            <person name="Jaron S. K."/>
        </authorList>
    </citation>
    <scope>NUCLEOTIDE SEQUENCE</scope>
</reference>
<proteinExistence type="predicted"/>